<evidence type="ECO:0000256" key="7">
    <source>
        <dbReference type="ARBA" id="ARBA00023180"/>
    </source>
</evidence>
<evidence type="ECO:0000256" key="1">
    <source>
        <dbReference type="ARBA" id="ARBA00004479"/>
    </source>
</evidence>
<dbReference type="InterPro" id="IPR051716">
    <property type="entry name" value="Plant_RL_S/T_kinase"/>
</dbReference>
<feature type="transmembrane region" description="Helical" evidence="8">
    <location>
        <begin position="162"/>
        <end position="181"/>
    </location>
</feature>
<dbReference type="InterPro" id="IPR001611">
    <property type="entry name" value="Leu-rich_rpt"/>
</dbReference>
<dbReference type="SUPFAM" id="SSF56112">
    <property type="entry name" value="Protein kinase-like (PK-like)"/>
    <property type="match status" value="1"/>
</dbReference>
<dbReference type="PANTHER" id="PTHR48053">
    <property type="entry name" value="LEUCINE RICH REPEAT FAMILY PROTEIN, EXPRESSED"/>
    <property type="match status" value="1"/>
</dbReference>
<evidence type="ECO:0000313" key="9">
    <source>
        <dbReference type="EMBL" id="KAF5933564.1"/>
    </source>
</evidence>
<proteinExistence type="predicted"/>
<organism evidence="9 10">
    <name type="scientific">Camellia sinensis</name>
    <name type="common">Tea plant</name>
    <name type="synonym">Thea sinensis</name>
    <dbReference type="NCBI Taxonomy" id="4442"/>
    <lineage>
        <taxon>Eukaryota</taxon>
        <taxon>Viridiplantae</taxon>
        <taxon>Streptophyta</taxon>
        <taxon>Embryophyta</taxon>
        <taxon>Tracheophyta</taxon>
        <taxon>Spermatophyta</taxon>
        <taxon>Magnoliopsida</taxon>
        <taxon>eudicotyledons</taxon>
        <taxon>Gunneridae</taxon>
        <taxon>Pentapetalae</taxon>
        <taxon>asterids</taxon>
        <taxon>Ericales</taxon>
        <taxon>Theaceae</taxon>
        <taxon>Camellia</taxon>
    </lineage>
</organism>
<dbReference type="FunFam" id="3.80.10.10:FF:000041">
    <property type="entry name" value="LRR receptor-like serine/threonine-protein kinase ERECTA"/>
    <property type="match status" value="1"/>
</dbReference>
<keyword evidence="4" id="KW-0677">Repeat</keyword>
<evidence type="ECO:0000256" key="2">
    <source>
        <dbReference type="ARBA" id="ARBA00022614"/>
    </source>
</evidence>
<dbReference type="AlphaFoldDB" id="A0A7J7G2N7"/>
<dbReference type="PANTHER" id="PTHR48053:SF126">
    <property type="entry name" value="MDIS1-INTERACTING RECEPTOR LIKE KINASE 2-LIKE ISOFORM X1"/>
    <property type="match status" value="1"/>
</dbReference>
<evidence type="ECO:0000256" key="5">
    <source>
        <dbReference type="ARBA" id="ARBA00023136"/>
    </source>
</evidence>
<dbReference type="GO" id="GO:0016020">
    <property type="term" value="C:membrane"/>
    <property type="evidence" value="ECO:0007669"/>
    <property type="project" value="UniProtKB-SubCell"/>
</dbReference>
<dbReference type="Pfam" id="PF00560">
    <property type="entry name" value="LRR_1"/>
    <property type="match status" value="2"/>
</dbReference>
<keyword evidence="2" id="KW-0433">Leucine-rich repeat</keyword>
<reference evidence="10" key="1">
    <citation type="journal article" date="2020" name="Nat. Commun.">
        <title>Genome assembly of wild tea tree DASZ reveals pedigree and selection history of tea varieties.</title>
        <authorList>
            <person name="Zhang W."/>
            <person name="Zhang Y."/>
            <person name="Qiu H."/>
            <person name="Guo Y."/>
            <person name="Wan H."/>
            <person name="Zhang X."/>
            <person name="Scossa F."/>
            <person name="Alseekh S."/>
            <person name="Zhang Q."/>
            <person name="Wang P."/>
            <person name="Xu L."/>
            <person name="Schmidt M.H."/>
            <person name="Jia X."/>
            <person name="Li D."/>
            <person name="Zhu A."/>
            <person name="Guo F."/>
            <person name="Chen W."/>
            <person name="Ni D."/>
            <person name="Usadel B."/>
            <person name="Fernie A.R."/>
            <person name="Wen W."/>
        </authorList>
    </citation>
    <scope>NUCLEOTIDE SEQUENCE [LARGE SCALE GENOMIC DNA]</scope>
    <source>
        <strain evidence="10">cv. G240</strain>
    </source>
</reference>
<evidence type="ECO:0000256" key="3">
    <source>
        <dbReference type="ARBA" id="ARBA00022729"/>
    </source>
</evidence>
<dbReference type="Proteomes" id="UP000593564">
    <property type="component" value="Unassembled WGS sequence"/>
</dbReference>
<dbReference type="EMBL" id="JACBKZ010000014">
    <property type="protein sequence ID" value="KAF5933564.1"/>
    <property type="molecule type" value="Genomic_DNA"/>
</dbReference>
<evidence type="ECO:0000256" key="4">
    <source>
        <dbReference type="ARBA" id="ARBA00022737"/>
    </source>
</evidence>
<dbReference type="SUPFAM" id="SSF52058">
    <property type="entry name" value="L domain-like"/>
    <property type="match status" value="1"/>
</dbReference>
<sequence>MYMSNNILSGPIPPKIGHLTQLAHFDLSHNSGKIPSSIGQLSNLNFLDVSANRINDNIPPELGHFPSKIQYLELSKNLLSGPIPKELQQLCYLEYLILGELAYTMVVTEKYDVYSFGVVALETIMGRHPGELLSLLASSYAHNIMLIDILDLLLQSPTNPTAVLVLVAVYMVMIIITALALPKSSSLSPSFSL</sequence>
<keyword evidence="3" id="KW-0732">Signal</keyword>
<keyword evidence="10" id="KW-1185">Reference proteome</keyword>
<keyword evidence="6" id="KW-0675">Receptor</keyword>
<evidence type="ECO:0008006" key="11">
    <source>
        <dbReference type="Google" id="ProtNLM"/>
    </source>
</evidence>
<dbReference type="InterPro" id="IPR032675">
    <property type="entry name" value="LRR_dom_sf"/>
</dbReference>
<evidence type="ECO:0000256" key="8">
    <source>
        <dbReference type="SAM" id="Phobius"/>
    </source>
</evidence>
<reference evidence="9 10" key="2">
    <citation type="submission" date="2020-07" db="EMBL/GenBank/DDBJ databases">
        <title>Genome assembly of wild tea tree DASZ reveals pedigree and selection history of tea varieties.</title>
        <authorList>
            <person name="Zhang W."/>
        </authorList>
    </citation>
    <scope>NUCLEOTIDE SEQUENCE [LARGE SCALE GENOMIC DNA]</scope>
    <source>
        <strain evidence="10">cv. G240</strain>
        <tissue evidence="9">Leaf</tissue>
    </source>
</reference>
<keyword evidence="8" id="KW-0812">Transmembrane</keyword>
<keyword evidence="8" id="KW-1133">Transmembrane helix</keyword>
<dbReference type="InterPro" id="IPR011009">
    <property type="entry name" value="Kinase-like_dom_sf"/>
</dbReference>
<gene>
    <name evidence="9" type="ORF">HYC85_029735</name>
</gene>
<keyword evidence="7" id="KW-0325">Glycoprotein</keyword>
<dbReference type="Gene3D" id="3.80.10.10">
    <property type="entry name" value="Ribonuclease Inhibitor"/>
    <property type="match status" value="1"/>
</dbReference>
<accession>A0A7J7G2N7</accession>
<keyword evidence="5 8" id="KW-0472">Membrane</keyword>
<evidence type="ECO:0000313" key="10">
    <source>
        <dbReference type="Proteomes" id="UP000593564"/>
    </source>
</evidence>
<comment type="caution">
    <text evidence="9">The sequence shown here is derived from an EMBL/GenBank/DDBJ whole genome shotgun (WGS) entry which is preliminary data.</text>
</comment>
<evidence type="ECO:0000256" key="6">
    <source>
        <dbReference type="ARBA" id="ARBA00023170"/>
    </source>
</evidence>
<name>A0A7J7G2N7_CAMSI</name>
<protein>
    <recommendedName>
        <fullName evidence="11">Serine-threonine/tyrosine-protein kinase catalytic domain-containing protein</fullName>
    </recommendedName>
</protein>
<comment type="subcellular location">
    <subcellularLocation>
        <location evidence="1">Membrane</location>
        <topology evidence="1">Single-pass type I membrane protein</topology>
    </subcellularLocation>
</comment>